<keyword evidence="2" id="KW-1185">Reference proteome</keyword>
<accession>A0ABV8JHD7</accession>
<comment type="caution">
    <text evidence="1">The sequence shown here is derived from an EMBL/GenBank/DDBJ whole genome shotgun (WGS) entry which is preliminary data.</text>
</comment>
<dbReference type="Proteomes" id="UP001595843">
    <property type="component" value="Unassembled WGS sequence"/>
</dbReference>
<organism evidence="1 2">
    <name type="scientific">Salinithrix halophila</name>
    <dbReference type="NCBI Taxonomy" id="1485204"/>
    <lineage>
        <taxon>Bacteria</taxon>
        <taxon>Bacillati</taxon>
        <taxon>Bacillota</taxon>
        <taxon>Bacilli</taxon>
        <taxon>Bacillales</taxon>
        <taxon>Thermoactinomycetaceae</taxon>
        <taxon>Salinithrix</taxon>
    </lineage>
</organism>
<gene>
    <name evidence="1" type="ORF">ACFOUO_05240</name>
</gene>
<name>A0ABV8JHD7_9BACL</name>
<protein>
    <submittedName>
        <fullName evidence="1">DUF6932 family protein</fullName>
    </submittedName>
</protein>
<proteinExistence type="predicted"/>
<reference evidence="2" key="1">
    <citation type="journal article" date="2019" name="Int. J. Syst. Evol. Microbiol.">
        <title>The Global Catalogue of Microorganisms (GCM) 10K type strain sequencing project: providing services to taxonomists for standard genome sequencing and annotation.</title>
        <authorList>
            <consortium name="The Broad Institute Genomics Platform"/>
            <consortium name="The Broad Institute Genome Sequencing Center for Infectious Disease"/>
            <person name="Wu L."/>
            <person name="Ma J."/>
        </authorList>
    </citation>
    <scope>NUCLEOTIDE SEQUENCE [LARGE SCALE GENOMIC DNA]</scope>
    <source>
        <strain evidence="2">IBRC-M 10813</strain>
    </source>
</reference>
<dbReference type="EMBL" id="JBHSAP010000007">
    <property type="protein sequence ID" value="MFC4076212.1"/>
    <property type="molecule type" value="Genomic_DNA"/>
</dbReference>
<evidence type="ECO:0000313" key="1">
    <source>
        <dbReference type="EMBL" id="MFC4076212.1"/>
    </source>
</evidence>
<dbReference type="Pfam" id="PF22014">
    <property type="entry name" value="DUF6932"/>
    <property type="match status" value="1"/>
</dbReference>
<evidence type="ECO:0000313" key="2">
    <source>
        <dbReference type="Proteomes" id="UP001595843"/>
    </source>
</evidence>
<dbReference type="RefSeq" id="WP_380702862.1">
    <property type="nucleotide sequence ID" value="NZ_JBHSAP010000007.1"/>
</dbReference>
<dbReference type="InterPro" id="IPR053860">
    <property type="entry name" value="DUF6932"/>
</dbReference>
<sequence length="169" mass="19670">MEFDVYGRLPVGDYPLTLDQLRSSILVQGTGRHPMDTQWRLQLVNNLEELVQPLWEIGIEDIFINGSFVTSKARPGDIDGYYVCDVRDLVSESLFRVLAEVSGEDIWDTRKRVQVGYDDFKPKMWEKYRCELYPHCEEIHLNFPDPPFPEFFRQTRVGTGKGIVKLIRG</sequence>